<dbReference type="Proteomes" id="UP000651977">
    <property type="component" value="Unassembled WGS sequence"/>
</dbReference>
<proteinExistence type="predicted"/>
<evidence type="ECO:0000313" key="1">
    <source>
        <dbReference type="EMBL" id="GGA97244.1"/>
    </source>
</evidence>
<dbReference type="Pfam" id="PF06035">
    <property type="entry name" value="Peptidase_C93"/>
    <property type="match status" value="1"/>
</dbReference>
<dbReference type="EMBL" id="BMDY01000003">
    <property type="protein sequence ID" value="GGA97244.1"/>
    <property type="molecule type" value="Genomic_DNA"/>
</dbReference>
<dbReference type="PANTHER" id="PTHR39327">
    <property type="match status" value="1"/>
</dbReference>
<dbReference type="RefSeq" id="WP_157051683.1">
    <property type="nucleotide sequence ID" value="NZ_BMDY01000003.1"/>
</dbReference>
<keyword evidence="1" id="KW-0808">Transferase</keyword>
<evidence type="ECO:0000313" key="2">
    <source>
        <dbReference type="Proteomes" id="UP000651977"/>
    </source>
</evidence>
<sequence>MLRQLALGWLAFILCPLLLVAANYQLEELAATVRSFYGEKAELRVRAWRQLIADSGQLSETDKLSSVNDFFNQLQFVDDIEVWGQKDYWATPVEFLGAAAGDCDDFSIAKYFSLIELGVSDDKMRLVYVKSLTYNQFHMVVAYYPTPSSVPILLDNINPTILPATQREDLVPIYSFNGQHLWLMKEKGRGQLAGKASRLKLWTDLQQRWRLNKLKKPVKSFDV</sequence>
<reference evidence="2" key="1">
    <citation type="journal article" date="2019" name="Int. J. Syst. Evol. Microbiol.">
        <title>The Global Catalogue of Microorganisms (GCM) 10K type strain sequencing project: providing services to taxonomists for standard genome sequencing and annotation.</title>
        <authorList>
            <consortium name="The Broad Institute Genomics Platform"/>
            <consortium name="The Broad Institute Genome Sequencing Center for Infectious Disease"/>
            <person name="Wu L."/>
            <person name="Ma J."/>
        </authorList>
    </citation>
    <scope>NUCLEOTIDE SEQUENCE [LARGE SCALE GENOMIC DNA]</scope>
    <source>
        <strain evidence="2">CGMCC 1.10131</strain>
    </source>
</reference>
<accession>A0ABQ1HXP8</accession>
<dbReference type="PANTHER" id="PTHR39327:SF1">
    <property type="entry name" value="BLR5470 PROTEIN"/>
    <property type="match status" value="1"/>
</dbReference>
<keyword evidence="2" id="KW-1185">Reference proteome</keyword>
<keyword evidence="1" id="KW-0548">Nucleotidyltransferase</keyword>
<organism evidence="1 2">
    <name type="scientific">Agarivorans gilvus</name>
    <dbReference type="NCBI Taxonomy" id="680279"/>
    <lineage>
        <taxon>Bacteria</taxon>
        <taxon>Pseudomonadati</taxon>
        <taxon>Pseudomonadota</taxon>
        <taxon>Gammaproteobacteria</taxon>
        <taxon>Alteromonadales</taxon>
        <taxon>Alteromonadaceae</taxon>
        <taxon>Agarivorans</taxon>
    </lineage>
</organism>
<dbReference type="GO" id="GO:0016779">
    <property type="term" value="F:nucleotidyltransferase activity"/>
    <property type="evidence" value="ECO:0007669"/>
    <property type="project" value="UniProtKB-KW"/>
</dbReference>
<gene>
    <name evidence="1" type="ORF">GCM10007414_07770</name>
</gene>
<dbReference type="InterPro" id="IPR010319">
    <property type="entry name" value="Transglutaminase-like_Cys_pept"/>
</dbReference>
<protein>
    <submittedName>
        <fullName evidence="1">Sulfate adenylyltransferase</fullName>
    </submittedName>
</protein>
<name>A0ABQ1HXP8_9ALTE</name>
<dbReference type="Gene3D" id="3.10.620.30">
    <property type="match status" value="1"/>
</dbReference>
<comment type="caution">
    <text evidence="1">The sequence shown here is derived from an EMBL/GenBank/DDBJ whole genome shotgun (WGS) entry which is preliminary data.</text>
</comment>